<sequence length="97" mass="11209">MVDVVRATDAVRHTDQVGDRRNHVVRDDMPRNEVIIARLEQRLELVLRHAFAVLERGLEGRQVDVLVDARFRRIKFQPFVCAHKVVADHLHAVLANL</sequence>
<proteinExistence type="predicted"/>
<dbReference type="EMBL" id="VSSQ01064680">
    <property type="protein sequence ID" value="MPN17525.1"/>
    <property type="molecule type" value="Genomic_DNA"/>
</dbReference>
<accession>A0A645FSU2</accession>
<reference evidence="1" key="1">
    <citation type="submission" date="2019-08" db="EMBL/GenBank/DDBJ databases">
        <authorList>
            <person name="Kucharzyk K."/>
            <person name="Murdoch R.W."/>
            <person name="Higgins S."/>
            <person name="Loffler F."/>
        </authorList>
    </citation>
    <scope>NUCLEOTIDE SEQUENCE</scope>
</reference>
<dbReference type="AlphaFoldDB" id="A0A645FSU2"/>
<comment type="caution">
    <text evidence="1">The sequence shown here is derived from an EMBL/GenBank/DDBJ whole genome shotgun (WGS) entry which is preliminary data.</text>
</comment>
<gene>
    <name evidence="1" type="ORF">SDC9_164879</name>
</gene>
<evidence type="ECO:0000313" key="1">
    <source>
        <dbReference type="EMBL" id="MPN17525.1"/>
    </source>
</evidence>
<protein>
    <submittedName>
        <fullName evidence="1">Uncharacterized protein</fullName>
    </submittedName>
</protein>
<name>A0A645FSU2_9ZZZZ</name>
<organism evidence="1">
    <name type="scientific">bioreactor metagenome</name>
    <dbReference type="NCBI Taxonomy" id="1076179"/>
    <lineage>
        <taxon>unclassified sequences</taxon>
        <taxon>metagenomes</taxon>
        <taxon>ecological metagenomes</taxon>
    </lineage>
</organism>